<gene>
    <name evidence="1" type="ORF">NCTC12376_02385</name>
</gene>
<dbReference type="Proteomes" id="UP000254230">
    <property type="component" value="Unassembled WGS sequence"/>
</dbReference>
<sequence length="31" mass="3317">MTKFHCHPECNEGSPECGVVPVFGNSLLRAG</sequence>
<evidence type="ECO:0000313" key="2">
    <source>
        <dbReference type="Proteomes" id="UP000254230"/>
    </source>
</evidence>
<evidence type="ECO:0000313" key="1">
    <source>
        <dbReference type="EMBL" id="STY18565.1"/>
    </source>
</evidence>
<proteinExistence type="predicted"/>
<organism evidence="1 2">
    <name type="scientific">Legionella quateirensis</name>
    <dbReference type="NCBI Taxonomy" id="45072"/>
    <lineage>
        <taxon>Bacteria</taxon>
        <taxon>Pseudomonadati</taxon>
        <taxon>Pseudomonadota</taxon>
        <taxon>Gammaproteobacteria</taxon>
        <taxon>Legionellales</taxon>
        <taxon>Legionellaceae</taxon>
        <taxon>Legionella</taxon>
    </lineage>
</organism>
<reference evidence="1 2" key="1">
    <citation type="submission" date="2018-06" db="EMBL/GenBank/DDBJ databases">
        <authorList>
            <consortium name="Pathogen Informatics"/>
            <person name="Doyle S."/>
        </authorList>
    </citation>
    <scope>NUCLEOTIDE SEQUENCE [LARGE SCALE GENOMIC DNA]</scope>
    <source>
        <strain evidence="1 2">NCTC12376</strain>
    </source>
</reference>
<protein>
    <submittedName>
        <fullName evidence="1">Uncharacterized protein</fullName>
    </submittedName>
</protein>
<accession>A0A378KVH9</accession>
<dbReference type="AlphaFoldDB" id="A0A378KVH9"/>
<name>A0A378KVH9_9GAMM</name>
<dbReference type="EMBL" id="UGOW01000001">
    <property type="protein sequence ID" value="STY18565.1"/>
    <property type="molecule type" value="Genomic_DNA"/>
</dbReference>